<dbReference type="PROSITE" id="PS50235">
    <property type="entry name" value="USP_3"/>
    <property type="match status" value="1"/>
</dbReference>
<proteinExistence type="predicted"/>
<organism evidence="2">
    <name type="scientific">Oppiella nova</name>
    <dbReference type="NCBI Taxonomy" id="334625"/>
    <lineage>
        <taxon>Eukaryota</taxon>
        <taxon>Metazoa</taxon>
        <taxon>Ecdysozoa</taxon>
        <taxon>Arthropoda</taxon>
        <taxon>Chelicerata</taxon>
        <taxon>Arachnida</taxon>
        <taxon>Acari</taxon>
        <taxon>Acariformes</taxon>
        <taxon>Sarcoptiformes</taxon>
        <taxon>Oribatida</taxon>
        <taxon>Brachypylina</taxon>
        <taxon>Oppioidea</taxon>
        <taxon>Oppiidae</taxon>
        <taxon>Oppiella</taxon>
    </lineage>
</organism>
<evidence type="ECO:0000313" key="2">
    <source>
        <dbReference type="EMBL" id="CAD7665616.1"/>
    </source>
</evidence>
<accession>A0A7R9R1Z8</accession>
<evidence type="ECO:0000313" key="3">
    <source>
        <dbReference type="Proteomes" id="UP000728032"/>
    </source>
</evidence>
<dbReference type="Proteomes" id="UP000728032">
    <property type="component" value="Unassembled WGS sequence"/>
</dbReference>
<dbReference type="SUPFAM" id="SSF54001">
    <property type="entry name" value="Cysteine proteinases"/>
    <property type="match status" value="1"/>
</dbReference>
<dbReference type="InterPro" id="IPR001394">
    <property type="entry name" value="Peptidase_C19_UCH"/>
</dbReference>
<evidence type="ECO:0000259" key="1">
    <source>
        <dbReference type="PROSITE" id="PS50235"/>
    </source>
</evidence>
<feature type="non-terminal residue" evidence="2">
    <location>
        <position position="127"/>
    </location>
</feature>
<sequence>MGNTCYINAIIQEDYKSKQLNASNKQLITYLHDIFHNFGQNESKSKHMTNSLTNESTITAFIESEELKNRFETQLSQQNDCHEFLSWLINELNTYTQLLFPTDVSREMSRWNTNAKNGYNSRRGSRS</sequence>
<dbReference type="InterPro" id="IPR038765">
    <property type="entry name" value="Papain-like_cys_pep_sf"/>
</dbReference>
<dbReference type="GO" id="GO:0004843">
    <property type="term" value="F:cysteine-type deubiquitinase activity"/>
    <property type="evidence" value="ECO:0007669"/>
    <property type="project" value="InterPro"/>
</dbReference>
<keyword evidence="3" id="KW-1185">Reference proteome</keyword>
<gene>
    <name evidence="2" type="ORF">ONB1V03_LOCUS22173</name>
</gene>
<reference evidence="2" key="1">
    <citation type="submission" date="2020-11" db="EMBL/GenBank/DDBJ databases">
        <authorList>
            <person name="Tran Van P."/>
        </authorList>
    </citation>
    <scope>NUCLEOTIDE SEQUENCE</scope>
</reference>
<name>A0A7R9R1Z8_9ACAR</name>
<dbReference type="EMBL" id="CAJPVJ010047663">
    <property type="protein sequence ID" value="CAG2182752.1"/>
    <property type="molecule type" value="Genomic_DNA"/>
</dbReference>
<protein>
    <recommendedName>
        <fullName evidence="1">USP domain-containing protein</fullName>
    </recommendedName>
</protein>
<dbReference type="OrthoDB" id="10062454at2759"/>
<dbReference type="GO" id="GO:0016579">
    <property type="term" value="P:protein deubiquitination"/>
    <property type="evidence" value="ECO:0007669"/>
    <property type="project" value="InterPro"/>
</dbReference>
<dbReference type="AlphaFoldDB" id="A0A7R9R1Z8"/>
<dbReference type="Pfam" id="PF00443">
    <property type="entry name" value="UCH"/>
    <property type="match status" value="1"/>
</dbReference>
<dbReference type="InterPro" id="IPR028889">
    <property type="entry name" value="USP"/>
</dbReference>
<dbReference type="EMBL" id="OC962488">
    <property type="protein sequence ID" value="CAD7665616.1"/>
    <property type="molecule type" value="Genomic_DNA"/>
</dbReference>
<dbReference type="Gene3D" id="3.90.70.10">
    <property type="entry name" value="Cysteine proteinases"/>
    <property type="match status" value="1"/>
</dbReference>
<feature type="domain" description="USP" evidence="1">
    <location>
        <begin position="1"/>
        <end position="127"/>
    </location>
</feature>